<feature type="compositionally biased region" description="Polar residues" evidence="1">
    <location>
        <begin position="14"/>
        <end position="25"/>
    </location>
</feature>
<reference evidence="2 3" key="1">
    <citation type="journal article" date="2019" name="Int. J. Syst. Evol. Microbiol.">
        <title>The Global Catalogue of Microorganisms (GCM) 10K type strain sequencing project: providing services to taxonomists for standard genome sequencing and annotation.</title>
        <authorList>
            <consortium name="The Broad Institute Genomics Platform"/>
            <consortium name="The Broad Institute Genome Sequencing Center for Infectious Disease"/>
            <person name="Wu L."/>
            <person name="Ma J."/>
        </authorList>
    </citation>
    <scope>NUCLEOTIDE SEQUENCE [LARGE SCALE GENOMIC DNA]</scope>
    <source>
        <strain evidence="2 3">JCM 14545</strain>
    </source>
</reference>
<accession>A0ABN2PYU6</accession>
<comment type="caution">
    <text evidence="2">The sequence shown here is derived from an EMBL/GenBank/DDBJ whole genome shotgun (WGS) entry which is preliminary data.</text>
</comment>
<dbReference type="EMBL" id="BAAANN010000001">
    <property type="protein sequence ID" value="GAA1938603.1"/>
    <property type="molecule type" value="Genomic_DNA"/>
</dbReference>
<sequence length="71" mass="7645">MVATNQLRKDAGTEMTTQSDFTTEITADRTPDDVFMAVADLRAWISETITGDSTGVGAEFSFADQRITAAP</sequence>
<dbReference type="Proteomes" id="UP001501116">
    <property type="component" value="Unassembled WGS sequence"/>
</dbReference>
<organism evidence="2 3">
    <name type="scientific">Amycolatopsis minnesotensis</name>
    <dbReference type="NCBI Taxonomy" id="337894"/>
    <lineage>
        <taxon>Bacteria</taxon>
        <taxon>Bacillati</taxon>
        <taxon>Actinomycetota</taxon>
        <taxon>Actinomycetes</taxon>
        <taxon>Pseudonocardiales</taxon>
        <taxon>Pseudonocardiaceae</taxon>
        <taxon>Amycolatopsis</taxon>
    </lineage>
</organism>
<evidence type="ECO:0000256" key="1">
    <source>
        <dbReference type="SAM" id="MobiDB-lite"/>
    </source>
</evidence>
<keyword evidence="3" id="KW-1185">Reference proteome</keyword>
<name>A0ABN2PYU6_9PSEU</name>
<evidence type="ECO:0000313" key="2">
    <source>
        <dbReference type="EMBL" id="GAA1938603.1"/>
    </source>
</evidence>
<protein>
    <recommendedName>
        <fullName evidence="4">FXSXX-COOH protein</fullName>
    </recommendedName>
</protein>
<proteinExistence type="predicted"/>
<evidence type="ECO:0000313" key="3">
    <source>
        <dbReference type="Proteomes" id="UP001501116"/>
    </source>
</evidence>
<gene>
    <name evidence="2" type="ORF">GCM10009754_02040</name>
</gene>
<feature type="region of interest" description="Disordered" evidence="1">
    <location>
        <begin position="1"/>
        <end position="26"/>
    </location>
</feature>
<evidence type="ECO:0008006" key="4">
    <source>
        <dbReference type="Google" id="ProtNLM"/>
    </source>
</evidence>